<protein>
    <recommendedName>
        <fullName evidence="3">Uracil-DNA glycosylase-like domain-containing protein</fullName>
    </recommendedName>
</protein>
<dbReference type="RefSeq" id="WP_009210090.1">
    <property type="nucleotide sequence ID" value="NZ_BBWP01000044.1"/>
</dbReference>
<dbReference type="Proteomes" id="UP000000321">
    <property type="component" value="Unassembled WGS sequence"/>
</dbReference>
<accession>Q1YMD0</accession>
<name>Q1YMD0_AURMS</name>
<evidence type="ECO:0000313" key="2">
    <source>
        <dbReference type="Proteomes" id="UP000000321"/>
    </source>
</evidence>
<gene>
    <name evidence="1" type="ORF">SI859A1_02267</name>
</gene>
<dbReference type="OrthoDB" id="8421906at2"/>
<comment type="caution">
    <text evidence="1">The sequence shown here is derived from an EMBL/GenBank/DDBJ whole genome shotgun (WGS) entry which is preliminary data.</text>
</comment>
<reference evidence="1 2" key="1">
    <citation type="journal article" date="2008" name="Appl. Environ. Microbiol.">
        <title>Genomic insights into Mn(II) oxidation by the marine alphaproteobacterium Aurantimonas sp. strain SI85-9A1.</title>
        <authorList>
            <person name="Dick G.J."/>
            <person name="Podell S."/>
            <person name="Johnson H.A."/>
            <person name="Rivera-Espinoza Y."/>
            <person name="Bernier-Latmani R."/>
            <person name="McCarthy J.K."/>
            <person name="Torpey J.W."/>
            <person name="Clement B.G."/>
            <person name="Gaasterland T."/>
            <person name="Tebo B.M."/>
        </authorList>
    </citation>
    <scope>NUCLEOTIDE SEQUENCE [LARGE SCALE GENOMIC DNA]</scope>
    <source>
        <strain evidence="1 2">SI85-9A1</strain>
    </source>
</reference>
<keyword evidence="2" id="KW-1185">Reference proteome</keyword>
<dbReference type="HOGENOM" id="CLU_1364983_0_0_5"/>
<dbReference type="BioCyc" id="AURANTIMONAS:SI859A1_02267-MONOMER"/>
<evidence type="ECO:0000313" key="1">
    <source>
        <dbReference type="EMBL" id="EAS51451.1"/>
    </source>
</evidence>
<proteinExistence type="predicted"/>
<dbReference type="AlphaFoldDB" id="Q1YMD0"/>
<sequence length="224" mass="25626">MFEPWIGPHYKSDGGLFAGTRVLVLGESHYARKAEEIGTAPDGFTDEIVRWFGLAAHNNPFFRNTVRAALGLPPGPIWKQHSAHFWNSIAFYNYVPVLVDGRAHAVGGNARRPENWMFEAGAEPFLKILDRLEPEAVIVCGLTLWDWAAPHLDGFEGKPRDVIFYDDGRSVFSRIHHPSYQKFDAKYWYPRLHRLVEMTVEPRKRGTKICWDKSMADTEKDADI</sequence>
<dbReference type="EMBL" id="AAPJ01000001">
    <property type="protein sequence ID" value="EAS51451.1"/>
    <property type="molecule type" value="Genomic_DNA"/>
</dbReference>
<organism evidence="1 2">
    <name type="scientific">Aurantimonas manganoxydans (strain ATCC BAA-1229 / DSM 21871 / SI85-9A1)</name>
    <dbReference type="NCBI Taxonomy" id="287752"/>
    <lineage>
        <taxon>Bacteria</taxon>
        <taxon>Pseudomonadati</taxon>
        <taxon>Pseudomonadota</taxon>
        <taxon>Alphaproteobacteria</taxon>
        <taxon>Hyphomicrobiales</taxon>
        <taxon>Aurantimonadaceae</taxon>
        <taxon>Aurantimonas</taxon>
    </lineage>
</organism>
<evidence type="ECO:0008006" key="3">
    <source>
        <dbReference type="Google" id="ProtNLM"/>
    </source>
</evidence>